<dbReference type="EMBL" id="ML996093">
    <property type="protein sequence ID" value="KAF2148381.1"/>
    <property type="molecule type" value="Genomic_DNA"/>
</dbReference>
<dbReference type="AlphaFoldDB" id="A0A9P4IRJ2"/>
<evidence type="ECO:0000313" key="3">
    <source>
        <dbReference type="Proteomes" id="UP000799439"/>
    </source>
</evidence>
<sequence>MLVKISHALTMLTMPCHSHPHPRLHPHPATVSYYQSGPKTHAHHPNSDSPDPPIHS</sequence>
<keyword evidence="3" id="KW-1185">Reference proteome</keyword>
<proteinExistence type="predicted"/>
<name>A0A9P4IRJ2_9PEZI</name>
<protein>
    <submittedName>
        <fullName evidence="2">Uncharacterized protein</fullName>
    </submittedName>
</protein>
<dbReference type="Proteomes" id="UP000799439">
    <property type="component" value="Unassembled WGS sequence"/>
</dbReference>
<reference evidence="2" key="1">
    <citation type="journal article" date="2020" name="Stud. Mycol.">
        <title>101 Dothideomycetes genomes: a test case for predicting lifestyles and emergence of pathogens.</title>
        <authorList>
            <person name="Haridas S."/>
            <person name="Albert R."/>
            <person name="Binder M."/>
            <person name="Bloem J."/>
            <person name="Labutti K."/>
            <person name="Salamov A."/>
            <person name="Andreopoulos B."/>
            <person name="Baker S."/>
            <person name="Barry K."/>
            <person name="Bills G."/>
            <person name="Bluhm B."/>
            <person name="Cannon C."/>
            <person name="Castanera R."/>
            <person name="Culley D."/>
            <person name="Daum C."/>
            <person name="Ezra D."/>
            <person name="Gonzalez J."/>
            <person name="Henrissat B."/>
            <person name="Kuo A."/>
            <person name="Liang C."/>
            <person name="Lipzen A."/>
            <person name="Lutzoni F."/>
            <person name="Magnuson J."/>
            <person name="Mondo S."/>
            <person name="Nolan M."/>
            <person name="Ohm R."/>
            <person name="Pangilinan J."/>
            <person name="Park H.-J."/>
            <person name="Ramirez L."/>
            <person name="Alfaro M."/>
            <person name="Sun H."/>
            <person name="Tritt A."/>
            <person name="Yoshinaga Y."/>
            <person name="Zwiers L.-H."/>
            <person name="Turgeon B."/>
            <person name="Goodwin S."/>
            <person name="Spatafora J."/>
            <person name="Crous P."/>
            <person name="Grigoriev I."/>
        </authorList>
    </citation>
    <scope>NUCLEOTIDE SEQUENCE</scope>
    <source>
        <strain evidence="2">CBS 260.36</strain>
    </source>
</reference>
<evidence type="ECO:0000313" key="2">
    <source>
        <dbReference type="EMBL" id="KAF2148381.1"/>
    </source>
</evidence>
<feature type="region of interest" description="Disordered" evidence="1">
    <location>
        <begin position="16"/>
        <end position="56"/>
    </location>
</feature>
<accession>A0A9P4IRJ2</accession>
<evidence type="ECO:0000256" key="1">
    <source>
        <dbReference type="SAM" id="MobiDB-lite"/>
    </source>
</evidence>
<gene>
    <name evidence="2" type="ORF">K461DRAFT_282834</name>
</gene>
<comment type="caution">
    <text evidence="2">The sequence shown here is derived from an EMBL/GenBank/DDBJ whole genome shotgun (WGS) entry which is preliminary data.</text>
</comment>
<organism evidence="2 3">
    <name type="scientific">Myriangium duriaei CBS 260.36</name>
    <dbReference type="NCBI Taxonomy" id="1168546"/>
    <lineage>
        <taxon>Eukaryota</taxon>
        <taxon>Fungi</taxon>
        <taxon>Dikarya</taxon>
        <taxon>Ascomycota</taxon>
        <taxon>Pezizomycotina</taxon>
        <taxon>Dothideomycetes</taxon>
        <taxon>Dothideomycetidae</taxon>
        <taxon>Myriangiales</taxon>
        <taxon>Myriangiaceae</taxon>
        <taxon>Myriangium</taxon>
    </lineage>
</organism>